<dbReference type="NCBIfam" id="TIGR00006">
    <property type="entry name" value="16S rRNA (cytosine(1402)-N(4))-methyltransferase RsmH"/>
    <property type="match status" value="1"/>
</dbReference>
<evidence type="ECO:0000256" key="1">
    <source>
        <dbReference type="ARBA" id="ARBA00010396"/>
    </source>
</evidence>
<dbReference type="Proteomes" id="UP000015104">
    <property type="component" value="Unassembled WGS sequence"/>
</dbReference>
<accession>T1KIA7</accession>
<dbReference type="SUPFAM" id="SSF81799">
    <property type="entry name" value="Putative methyltransferase TM0872, insert domain"/>
    <property type="match status" value="1"/>
</dbReference>
<dbReference type="OrthoDB" id="16290at2759"/>
<evidence type="ECO:0000313" key="5">
    <source>
        <dbReference type="EnsemblMetazoa" id="tetur12g00670.1"/>
    </source>
</evidence>
<dbReference type="PANTHER" id="PTHR11265:SF0">
    <property type="entry name" value="12S RRNA N4-METHYLCYTIDINE METHYLTRANSFERASE"/>
    <property type="match status" value="1"/>
</dbReference>
<proteinExistence type="inferred from homology"/>
<keyword evidence="6" id="KW-1185">Reference proteome</keyword>
<dbReference type="eggNOG" id="KOG2782">
    <property type="taxonomic scope" value="Eukaryota"/>
</dbReference>
<keyword evidence="3" id="KW-0808">Transferase</keyword>
<dbReference type="Pfam" id="PF01795">
    <property type="entry name" value="Methyltransf_5"/>
    <property type="match status" value="1"/>
</dbReference>
<keyword evidence="2" id="KW-0489">Methyltransferase</keyword>
<dbReference type="InterPro" id="IPR002903">
    <property type="entry name" value="RsmH"/>
</dbReference>
<name>T1KIA7_TETUR</name>
<gene>
    <name evidence="5" type="primary">107364607</name>
</gene>
<dbReference type="PANTHER" id="PTHR11265">
    <property type="entry name" value="S-ADENOSYL-METHYLTRANSFERASE MRAW"/>
    <property type="match status" value="1"/>
</dbReference>
<reference evidence="6" key="1">
    <citation type="submission" date="2011-08" db="EMBL/GenBank/DDBJ databases">
        <authorList>
            <person name="Rombauts S."/>
        </authorList>
    </citation>
    <scope>NUCLEOTIDE SEQUENCE</scope>
    <source>
        <strain evidence="6">London</strain>
    </source>
</reference>
<comment type="similarity">
    <text evidence="1">Belongs to the methyltransferase superfamily. RsmH family.</text>
</comment>
<dbReference type="InterPro" id="IPR029063">
    <property type="entry name" value="SAM-dependent_MTases_sf"/>
</dbReference>
<dbReference type="Gene3D" id="3.40.50.150">
    <property type="entry name" value="Vaccinia Virus protein VP39"/>
    <property type="match status" value="2"/>
</dbReference>
<dbReference type="KEGG" id="tut:107364607"/>
<evidence type="ECO:0000256" key="3">
    <source>
        <dbReference type="ARBA" id="ARBA00022679"/>
    </source>
</evidence>
<protein>
    <submittedName>
        <fullName evidence="5">Uncharacterized protein</fullName>
    </submittedName>
</protein>
<keyword evidence="4" id="KW-0949">S-adenosyl-L-methionine</keyword>
<dbReference type="GO" id="GO:0070475">
    <property type="term" value="P:rRNA base methylation"/>
    <property type="evidence" value="ECO:0007669"/>
    <property type="project" value="TreeGrafter"/>
</dbReference>
<reference evidence="5" key="2">
    <citation type="submission" date="2015-06" db="UniProtKB">
        <authorList>
            <consortium name="EnsemblMetazoa"/>
        </authorList>
    </citation>
    <scope>IDENTIFICATION</scope>
</reference>
<dbReference type="AlphaFoldDB" id="T1KIA7"/>
<dbReference type="STRING" id="32264.T1KIA7"/>
<dbReference type="HOGENOM" id="CLU_038422_1_0_1"/>
<evidence type="ECO:0000256" key="2">
    <source>
        <dbReference type="ARBA" id="ARBA00022603"/>
    </source>
</evidence>
<dbReference type="InterPro" id="IPR023397">
    <property type="entry name" value="SAM-dep_MeTrfase_MraW_recog"/>
</dbReference>
<evidence type="ECO:0000313" key="6">
    <source>
        <dbReference type="Proteomes" id="UP000015104"/>
    </source>
</evidence>
<organism evidence="5 6">
    <name type="scientific">Tetranychus urticae</name>
    <name type="common">Two-spotted spider mite</name>
    <dbReference type="NCBI Taxonomy" id="32264"/>
    <lineage>
        <taxon>Eukaryota</taxon>
        <taxon>Metazoa</taxon>
        <taxon>Ecdysozoa</taxon>
        <taxon>Arthropoda</taxon>
        <taxon>Chelicerata</taxon>
        <taxon>Arachnida</taxon>
        <taxon>Acari</taxon>
        <taxon>Acariformes</taxon>
        <taxon>Trombidiformes</taxon>
        <taxon>Prostigmata</taxon>
        <taxon>Eleutherengona</taxon>
        <taxon>Raphignathae</taxon>
        <taxon>Tetranychoidea</taxon>
        <taxon>Tetranychidae</taxon>
        <taxon>Tetranychus</taxon>
    </lineage>
</organism>
<dbReference type="EMBL" id="CAEY01000111">
    <property type="status" value="NOT_ANNOTATED_CDS"/>
    <property type="molecule type" value="Genomic_DNA"/>
</dbReference>
<dbReference type="SUPFAM" id="SSF53335">
    <property type="entry name" value="S-adenosyl-L-methionine-dependent methyltransferases"/>
    <property type="match status" value="1"/>
</dbReference>
<evidence type="ECO:0000256" key="4">
    <source>
        <dbReference type="ARBA" id="ARBA00022691"/>
    </source>
</evidence>
<sequence length="408" mass="46165">MIRFKPFIELINSNLSPISCLNIVRTSRHVGYRSFSNQLAKRPFDFDEDERDFAPHIPIMPNEIVELFNPQDGQLFIDMTFGSGGHSKHLLATGKDIRIVGMDRDPLAYKYAHRLAEQTKGQVIPLLAKFSQLPGLLAKHNIKPGSIHGIIMDLGPSAMQLADPVRGFSFSAEGPLDMRMDGKYSLTSLTADDVVNSLDVESLTKIFKIYGNEKLAAKYANAIIDCRVMMKRISSTIELANLIDSLAAGRIIEDVERERTSASRVFQALRIFVNNELNELYYGIAKMRSYLYRDEHVTNLYKNNSDNMKAISDEIRASASGKLAVISYTKQEDTLVKRHFQGVDIDHPLTHEPPRLYNSRLHEPTDEQMNFIVSKKWFSLCKFVPSKDELGKNPLAYPAKLRVATRVL</sequence>
<dbReference type="GO" id="GO:0071424">
    <property type="term" value="F:rRNA (cytosine-N4-)-methyltransferase activity"/>
    <property type="evidence" value="ECO:0007669"/>
    <property type="project" value="TreeGrafter"/>
</dbReference>
<dbReference type="HAMAP" id="MF_01007">
    <property type="entry name" value="16SrRNA_methyltr_H"/>
    <property type="match status" value="1"/>
</dbReference>
<dbReference type="OMA" id="SICVKEI"/>
<dbReference type="EnsemblMetazoa" id="tetur12g00670.1">
    <property type="protein sequence ID" value="tetur12g00670.1"/>
    <property type="gene ID" value="tetur12g00670"/>
</dbReference>